<evidence type="ECO:0000256" key="3">
    <source>
        <dbReference type="ARBA" id="ARBA00005760"/>
    </source>
</evidence>
<evidence type="ECO:0000256" key="12">
    <source>
        <dbReference type="ARBA" id="ARBA00023242"/>
    </source>
</evidence>
<evidence type="ECO:0000256" key="10">
    <source>
        <dbReference type="ARBA" id="ARBA00023132"/>
    </source>
</evidence>
<evidence type="ECO:0000256" key="13">
    <source>
        <dbReference type="SAM" id="MobiDB-lite"/>
    </source>
</evidence>
<keyword evidence="12" id="KW-0539">Nucleus</keyword>
<dbReference type="GO" id="GO:0031965">
    <property type="term" value="C:nuclear membrane"/>
    <property type="evidence" value="ECO:0007669"/>
    <property type="project" value="UniProtKB-SubCell"/>
</dbReference>
<evidence type="ECO:0000256" key="7">
    <source>
        <dbReference type="ARBA" id="ARBA00022927"/>
    </source>
</evidence>
<dbReference type="GO" id="GO:0070631">
    <property type="term" value="P:spindle pole body localization"/>
    <property type="evidence" value="ECO:0007669"/>
    <property type="project" value="TreeGrafter"/>
</dbReference>
<evidence type="ECO:0000256" key="5">
    <source>
        <dbReference type="ARBA" id="ARBA00022692"/>
    </source>
</evidence>
<evidence type="ECO:0000256" key="14">
    <source>
        <dbReference type="SAM" id="Phobius"/>
    </source>
</evidence>
<feature type="transmembrane region" description="Helical" evidence="14">
    <location>
        <begin position="261"/>
        <end position="281"/>
    </location>
</feature>
<dbReference type="GO" id="GO:0070762">
    <property type="term" value="C:nuclear pore transmembrane ring"/>
    <property type="evidence" value="ECO:0007669"/>
    <property type="project" value="TreeGrafter"/>
</dbReference>
<protein>
    <recommendedName>
        <fullName evidence="17">Nucleoporin protein Ndc1-Nup</fullName>
    </recommendedName>
</protein>
<evidence type="ECO:0000256" key="2">
    <source>
        <dbReference type="ARBA" id="ARBA00004567"/>
    </source>
</evidence>
<keyword evidence="10" id="KW-0906">Nuclear pore complex</keyword>
<keyword evidence="6" id="KW-0509">mRNA transport</keyword>
<keyword evidence="7" id="KW-0653">Protein transport</keyword>
<feature type="region of interest" description="Disordered" evidence="13">
    <location>
        <begin position="380"/>
        <end position="403"/>
    </location>
</feature>
<keyword evidence="16" id="KW-1185">Reference proteome</keyword>
<feature type="transmembrane region" description="Helical" evidence="14">
    <location>
        <begin position="157"/>
        <end position="179"/>
    </location>
</feature>
<evidence type="ECO:0000256" key="11">
    <source>
        <dbReference type="ARBA" id="ARBA00023136"/>
    </source>
</evidence>
<feature type="transmembrane region" description="Helical" evidence="14">
    <location>
        <begin position="214"/>
        <end position="231"/>
    </location>
</feature>
<dbReference type="InterPro" id="IPR019049">
    <property type="entry name" value="Nucleoporin_prot_Ndc1/Nup"/>
</dbReference>
<evidence type="ECO:0000256" key="1">
    <source>
        <dbReference type="ARBA" id="ARBA00004232"/>
    </source>
</evidence>
<dbReference type="Pfam" id="PF09531">
    <property type="entry name" value="Ndc1_Nup"/>
    <property type="match status" value="1"/>
</dbReference>
<dbReference type="GO" id="GO:0005816">
    <property type="term" value="C:spindle pole body"/>
    <property type="evidence" value="ECO:0007669"/>
    <property type="project" value="TreeGrafter"/>
</dbReference>
<keyword evidence="11 14" id="KW-0472">Membrane</keyword>
<evidence type="ECO:0000313" key="16">
    <source>
        <dbReference type="Proteomes" id="UP001214415"/>
    </source>
</evidence>
<dbReference type="AlphaFoldDB" id="A0AAF0EGZ6"/>
<evidence type="ECO:0000313" key="15">
    <source>
        <dbReference type="EMBL" id="WFD24446.1"/>
    </source>
</evidence>
<accession>A0AAF0EGZ6</accession>
<reference evidence="15" key="1">
    <citation type="submission" date="2023-03" db="EMBL/GenBank/DDBJ databases">
        <title>Mating type loci evolution in Malassezia.</title>
        <authorList>
            <person name="Coelho M.A."/>
        </authorList>
    </citation>
    <scope>NUCLEOTIDE SEQUENCE</scope>
    <source>
        <strain evidence="15">CBS 12830</strain>
    </source>
</reference>
<comment type="similarity">
    <text evidence="3">Belongs to the NDC1 family.</text>
</comment>
<dbReference type="GO" id="GO:0051028">
    <property type="term" value="P:mRNA transport"/>
    <property type="evidence" value="ECO:0007669"/>
    <property type="project" value="UniProtKB-KW"/>
</dbReference>
<dbReference type="Proteomes" id="UP001214415">
    <property type="component" value="Chromosome 6"/>
</dbReference>
<keyword evidence="4" id="KW-0813">Transport</keyword>
<dbReference type="GO" id="GO:0030674">
    <property type="term" value="F:protein-macromolecule adaptor activity"/>
    <property type="evidence" value="ECO:0007669"/>
    <property type="project" value="TreeGrafter"/>
</dbReference>
<dbReference type="PANTHER" id="PTHR13269:SF6">
    <property type="entry name" value="NUCLEOPORIN NDC1"/>
    <property type="match status" value="1"/>
</dbReference>
<dbReference type="PANTHER" id="PTHR13269">
    <property type="entry name" value="NUCLEOPORIN NDC1"/>
    <property type="match status" value="1"/>
</dbReference>
<keyword evidence="5 14" id="KW-0812">Transmembrane</keyword>
<evidence type="ECO:0000256" key="6">
    <source>
        <dbReference type="ARBA" id="ARBA00022816"/>
    </source>
</evidence>
<feature type="transmembrane region" description="Helical" evidence="14">
    <location>
        <begin position="57"/>
        <end position="76"/>
    </location>
</feature>
<gene>
    <name evidence="15" type="ORF">MEQU1_003148</name>
</gene>
<organism evidence="15 16">
    <name type="scientific">Malassezia equina</name>
    <dbReference type="NCBI Taxonomy" id="1381935"/>
    <lineage>
        <taxon>Eukaryota</taxon>
        <taxon>Fungi</taxon>
        <taxon>Dikarya</taxon>
        <taxon>Basidiomycota</taxon>
        <taxon>Ustilaginomycotina</taxon>
        <taxon>Malasseziomycetes</taxon>
        <taxon>Malasseziales</taxon>
        <taxon>Malasseziaceae</taxon>
        <taxon>Malassezia</taxon>
    </lineage>
</organism>
<dbReference type="GO" id="GO:0015031">
    <property type="term" value="P:protein transport"/>
    <property type="evidence" value="ECO:0007669"/>
    <property type="project" value="UniProtKB-KW"/>
</dbReference>
<dbReference type="EMBL" id="CP119905">
    <property type="protein sequence ID" value="WFD24446.1"/>
    <property type="molecule type" value="Genomic_DNA"/>
</dbReference>
<evidence type="ECO:0008006" key="17">
    <source>
        <dbReference type="Google" id="ProtNLM"/>
    </source>
</evidence>
<keyword evidence="8 14" id="KW-1133">Transmembrane helix</keyword>
<proteinExistence type="inferred from homology"/>
<feature type="transmembrane region" description="Helical" evidence="14">
    <location>
        <begin position="32"/>
        <end position="51"/>
    </location>
</feature>
<evidence type="ECO:0000256" key="4">
    <source>
        <dbReference type="ARBA" id="ARBA00022448"/>
    </source>
</evidence>
<comment type="subcellular location">
    <subcellularLocation>
        <location evidence="1">Nucleus membrane</location>
        <topology evidence="1">Multi-pass membrane protein</topology>
    </subcellularLocation>
    <subcellularLocation>
        <location evidence="2">Nucleus</location>
        <location evidence="2">Nuclear pore complex</location>
    </subcellularLocation>
</comment>
<evidence type="ECO:0000256" key="8">
    <source>
        <dbReference type="ARBA" id="ARBA00022989"/>
    </source>
</evidence>
<dbReference type="GO" id="GO:0006999">
    <property type="term" value="P:nuclear pore organization"/>
    <property type="evidence" value="ECO:0007669"/>
    <property type="project" value="TreeGrafter"/>
</dbReference>
<keyword evidence="9" id="KW-0811">Translocation</keyword>
<name>A0AAF0EGZ6_9BASI</name>
<evidence type="ECO:0000256" key="9">
    <source>
        <dbReference type="ARBA" id="ARBA00023010"/>
    </source>
</evidence>
<sequence>MDARLRAPPPSSPAATYRALVKEAMRPRQKRIYFLAWIVTYATLVATQAPTAPLRSFVLLGSVGLVLLVVLPLLLFRRTHLIRAIPPRTPHCVSRASLVAHLVRADDAWQAVALHAALGASIALQCAVLQVCLRGWSSMLSPMRYIEAHHAYYVNEAFLGVLSVGTMIGAAYAMAYLLLVPGARRGVPPFESKALGSSLRTRCIAALQHHIPRALMLLLLVPLCLFIYSLVRDAYWSAVLRVVGVETSVRRFLVPSFRVPYAPGAMCLHALPVMVLLLVLFEVTHTLFDVYWTHPLCAIPPRWPDPLTALLGGLHDAHPFFSAHALGELAHWAQCEPARRHALFEDVQQQHGRPMAFSSVATACRRALDALAPVKPVASEAPCSSAAPTPKPSAPAPTTKRPTSVWHRLAAPAEASTAPTAAAPVTPTPAALPRATALVRMLGYVLSALWARLPAEAQHVLFPQTLYSAMAAPAPSLWLDAHLLDDRARACWAAQVLQHLVLASLAEDKYGSVQPHVPSLIPTLAQAHERLLTVRRRAEAIAMEADTHLVREAQLVRGALAAAGADANAATFPPSLAPFQHEMQRAWEAYACVDYDISTALRRIVQAMAPYRT</sequence>